<feature type="compositionally biased region" description="Polar residues" evidence="5">
    <location>
        <begin position="963"/>
        <end position="977"/>
    </location>
</feature>
<dbReference type="InterPro" id="IPR027417">
    <property type="entry name" value="P-loop_NTPase"/>
</dbReference>
<feature type="compositionally biased region" description="Low complexity" evidence="5">
    <location>
        <begin position="1539"/>
        <end position="1550"/>
    </location>
</feature>
<keyword evidence="3" id="KW-0347">Helicase</keyword>
<feature type="compositionally biased region" description="Polar residues" evidence="5">
    <location>
        <begin position="116"/>
        <end position="138"/>
    </location>
</feature>
<dbReference type="GO" id="GO:0004520">
    <property type="term" value="F:DNA endonuclease activity"/>
    <property type="evidence" value="ECO:0007669"/>
    <property type="project" value="TreeGrafter"/>
</dbReference>
<dbReference type="Pfam" id="PF00271">
    <property type="entry name" value="Helicase_C"/>
    <property type="match status" value="1"/>
</dbReference>
<dbReference type="Gene3D" id="3.40.50.300">
    <property type="entry name" value="P-loop containing nucleotide triphosphate hydrolases"/>
    <property type="match status" value="1"/>
</dbReference>
<dbReference type="PANTHER" id="PTHR45766">
    <property type="entry name" value="DNA ANNEALING HELICASE AND ENDONUCLEASE ZRANB3 FAMILY MEMBER"/>
    <property type="match status" value="1"/>
</dbReference>
<feature type="region of interest" description="Disordered" evidence="5">
    <location>
        <begin position="1"/>
        <end position="68"/>
    </location>
</feature>
<dbReference type="Gene3D" id="3.30.65.10">
    <property type="entry name" value="Bacterial Topoisomerase I, domain 1"/>
    <property type="match status" value="1"/>
</dbReference>
<evidence type="ECO:0000313" key="9">
    <source>
        <dbReference type="Proteomes" id="UP000018050"/>
    </source>
</evidence>
<reference evidence="8" key="2">
    <citation type="submission" date="2013-10" db="EMBL/GenBank/DDBJ databases">
        <authorList>
            <person name="Aslett M."/>
        </authorList>
    </citation>
    <scope>NUCLEOTIDE SEQUENCE</scope>
    <source>
        <strain evidence="8">Houghton</strain>
    </source>
</reference>
<dbReference type="GO" id="GO:0003677">
    <property type="term" value="F:DNA binding"/>
    <property type="evidence" value="ECO:0007669"/>
    <property type="project" value="InterPro"/>
</dbReference>
<feature type="region of interest" description="Disordered" evidence="5">
    <location>
        <begin position="1386"/>
        <end position="1407"/>
    </location>
</feature>
<feature type="compositionally biased region" description="Low complexity" evidence="5">
    <location>
        <begin position="686"/>
        <end position="699"/>
    </location>
</feature>
<dbReference type="Pfam" id="PF00176">
    <property type="entry name" value="SNF2-rel_dom"/>
    <property type="match status" value="1"/>
</dbReference>
<dbReference type="RefSeq" id="XP_013247468.1">
    <property type="nucleotide sequence ID" value="XM_013392014.1"/>
</dbReference>
<dbReference type="CDD" id="cd18793">
    <property type="entry name" value="SF2_C_SNF"/>
    <property type="match status" value="1"/>
</dbReference>
<gene>
    <name evidence="8" type="ORF">EAH_00037690</name>
</gene>
<dbReference type="GO" id="GO:0006265">
    <property type="term" value="P:DNA topological change"/>
    <property type="evidence" value="ECO:0007669"/>
    <property type="project" value="InterPro"/>
</dbReference>
<keyword evidence="2" id="KW-0378">Hydrolase</keyword>
<dbReference type="PROSITE" id="PS51192">
    <property type="entry name" value="HELICASE_ATP_BIND_1"/>
    <property type="match status" value="1"/>
</dbReference>
<reference evidence="8" key="1">
    <citation type="submission" date="2013-10" db="EMBL/GenBank/DDBJ databases">
        <title>Genomic analysis of the causative agents of coccidiosis in chickens.</title>
        <authorList>
            <person name="Reid A.J."/>
            <person name="Blake D."/>
            <person name="Billington K."/>
            <person name="Browne H."/>
            <person name="Dunn M."/>
            <person name="Hung S."/>
            <person name="Kawahara F."/>
            <person name="Miranda-Saavedra D."/>
            <person name="Mourier T."/>
            <person name="Nagra H."/>
            <person name="Otto T.D."/>
            <person name="Rawlings N."/>
            <person name="Sanchez A."/>
            <person name="Sanders M."/>
            <person name="Subramaniam C."/>
            <person name="Tay Y."/>
            <person name="Dear P."/>
            <person name="Doerig C."/>
            <person name="Gruber A."/>
            <person name="Parkinson J."/>
            <person name="Shirley M."/>
            <person name="Wan K.L."/>
            <person name="Berriman M."/>
            <person name="Tomley F."/>
            <person name="Pain A."/>
        </authorList>
    </citation>
    <scope>NUCLEOTIDE SEQUENCE</scope>
    <source>
        <strain evidence="8">Houghton</strain>
    </source>
</reference>
<dbReference type="SMART" id="SM00487">
    <property type="entry name" value="DEXDc"/>
    <property type="match status" value="1"/>
</dbReference>
<dbReference type="InterPro" id="IPR003615">
    <property type="entry name" value="HNH_nuc"/>
</dbReference>
<organism evidence="8 9">
    <name type="scientific">Eimeria acervulina</name>
    <name type="common">Coccidian parasite</name>
    <dbReference type="NCBI Taxonomy" id="5801"/>
    <lineage>
        <taxon>Eukaryota</taxon>
        <taxon>Sar</taxon>
        <taxon>Alveolata</taxon>
        <taxon>Apicomplexa</taxon>
        <taxon>Conoidasida</taxon>
        <taxon>Coccidia</taxon>
        <taxon>Eucoccidiorida</taxon>
        <taxon>Eimeriorina</taxon>
        <taxon>Eimeriidae</taxon>
        <taxon>Eimeria</taxon>
    </lineage>
</organism>
<dbReference type="Pfam" id="PF01396">
    <property type="entry name" value="Zn_ribbon_Top1"/>
    <property type="match status" value="1"/>
</dbReference>
<dbReference type="InterPro" id="IPR000330">
    <property type="entry name" value="SNF2_N"/>
</dbReference>
<feature type="compositionally biased region" description="Low complexity" evidence="5">
    <location>
        <begin position="1498"/>
        <end position="1516"/>
    </location>
</feature>
<name>U6GTA4_EIMAC</name>
<evidence type="ECO:0000259" key="7">
    <source>
        <dbReference type="PROSITE" id="PS51194"/>
    </source>
</evidence>
<dbReference type="SUPFAM" id="SSF57783">
    <property type="entry name" value="Zinc beta-ribbon"/>
    <property type="match status" value="1"/>
</dbReference>
<dbReference type="SMART" id="SM00490">
    <property type="entry name" value="HELICc"/>
    <property type="match status" value="1"/>
</dbReference>
<accession>U6GTA4</accession>
<proteinExistence type="predicted"/>
<dbReference type="Proteomes" id="UP000018050">
    <property type="component" value="Unassembled WGS sequence"/>
</dbReference>
<feature type="region of interest" description="Disordered" evidence="5">
    <location>
        <begin position="1835"/>
        <end position="1866"/>
    </location>
</feature>
<dbReference type="GO" id="GO:0016787">
    <property type="term" value="F:hydrolase activity"/>
    <property type="evidence" value="ECO:0007669"/>
    <property type="project" value="UniProtKB-KW"/>
</dbReference>
<evidence type="ECO:0000256" key="2">
    <source>
        <dbReference type="ARBA" id="ARBA00022801"/>
    </source>
</evidence>
<dbReference type="GO" id="GO:0004386">
    <property type="term" value="F:helicase activity"/>
    <property type="evidence" value="ECO:0007669"/>
    <property type="project" value="UniProtKB-KW"/>
</dbReference>
<dbReference type="InterPro" id="IPR049730">
    <property type="entry name" value="SNF2/RAD54-like_C"/>
</dbReference>
<dbReference type="GO" id="GO:0043596">
    <property type="term" value="C:nuclear replication fork"/>
    <property type="evidence" value="ECO:0007669"/>
    <property type="project" value="TreeGrafter"/>
</dbReference>
<feature type="domain" description="Helicase C-terminal" evidence="7">
    <location>
        <begin position="1202"/>
        <end position="1395"/>
    </location>
</feature>
<feature type="region of interest" description="Disordered" evidence="5">
    <location>
        <begin position="673"/>
        <end position="718"/>
    </location>
</feature>
<dbReference type="EMBL" id="HG673410">
    <property type="protein sequence ID" value="CDI83405.1"/>
    <property type="molecule type" value="Genomic_DNA"/>
</dbReference>
<feature type="region of interest" description="Disordered" evidence="5">
    <location>
        <begin position="948"/>
        <end position="985"/>
    </location>
</feature>
<dbReference type="GO" id="GO:0031297">
    <property type="term" value="P:replication fork processing"/>
    <property type="evidence" value="ECO:0007669"/>
    <property type="project" value="TreeGrafter"/>
</dbReference>
<feature type="domain" description="Helicase ATP-binding" evidence="6">
    <location>
        <begin position="503"/>
        <end position="757"/>
    </location>
</feature>
<dbReference type="Gene3D" id="3.40.50.10810">
    <property type="entry name" value="Tandem AAA-ATPase domain"/>
    <property type="match status" value="1"/>
</dbReference>
<feature type="region of interest" description="Disordered" evidence="5">
    <location>
        <begin position="1748"/>
        <end position="1784"/>
    </location>
</feature>
<dbReference type="PROSITE" id="PS51194">
    <property type="entry name" value="HELICASE_CTER"/>
    <property type="match status" value="1"/>
</dbReference>
<feature type="compositionally biased region" description="Polar residues" evidence="5">
    <location>
        <begin position="94"/>
        <end position="106"/>
    </location>
</feature>
<dbReference type="OMA" id="FAEEYCC"/>
<sequence length="2242" mass="243674">MPPLIPRQQQGSAGAVTVAGAPHAAAQQKQEQQQVLPQHSQLQQPQQESFEQQPHAQRQLQQQQQHAQGAAFGTSVAADNLLDSFDVFAFNAPKTPQRTTPKNAATSKRRGAGPHRSSTPLAKRTTCSPFSRTNSNRVAGNGSTSSRGDSGSSKQDNTTLGSSGSSNNNSTSSNTMSASELQRESELSPGVRLSVEWLEEAERRRGLSSAEVAAAFRCPLCHQFSMTFRSGRYGMFLGCSRYPECRGKVSGAKVEKWRCCTGSSSSSNGIRVFCELEAPHAFRLHAAGCTDTGMMLTDALPRIIQMAAKAYATKQRQHQQQEDSCSIPDFLRPLSWLPRSDRIKSDESLLRQFSDTAIAHAVSVEGVGSCVSETATAAPPPPAEAAAAGARVCELRLGETPKRLRFVDWSRGCLEAPADGLKYNDGCVFLLEAYPFVLQAAASVCGWAALTPIPSLTLRFFKEVWGPGKFLVTSKERALYAAWWLLPPRLRQHLLPFQWEGLAYALQRGGRAIIGDEMGLGKTVQAIACIAVYRQFPCLIVVPASMRLAWADALEEWLPEYSGPPNLRVLFASGDRPSPGEQHLICLSSFEMAARLYDTLKATQYKLVIVDEAHKLRGPAIPRPAPYTASEAAAAAAAAAATASTAAAEVTKLSGEISDDRATAAIQSAAAAASTAAPGSESVDFPTPQQSQQQQQHPSPRSPRKQKNWRPPDGGQEVNKKVLDLVKGSRHALLLSGTPSVKFPADLFPLVDALLPPLEQDAAAERRQQQLFQWRQLELAAAEAAADTHAAARAAVGATAALAEDAEASEVEGKGECTAQTAGGGCVSSGIVRSPWSEATMAWRQAAATAANVTAGVQAEAFGEPLDPAVVSVPTMREKETLASFAEGGQARRRVGNILREERLQFAEEYCCSSRAFGSWRRFGASLRSWELHLLLTRAVLVRRRKTLRDPARTGPPTGDPQLPSQNASQGISQGSTEGPPGEQDELRYRQHEEGQKSVEEGYSYLHAAGQALAKASLGVPLAPSKECATRAEREASAAESENSFKAVSLSPLQGLPLSVQEVEHLVEGLPWASQASGDCDALVLPPCTRIVQLLLLHCNSKLLTAMGEGLLLRKPAFHSLLREAERATADSSESSSGDSDFGLGMNVPFAVSECASVFSMLLDARISLFVGPPSSSDIAGIAAQLTRRPPATPAERAGLCKVLSAADWLHEKFLRDTSFVSSWPEDEAPPKVVVFAHHRRVLDALAARLRELRLGCMNTAGQLSEGTRRRHGFVRIDGTVPEEERRRRRRLFLKDPACTVALISITASSHGLDFSGASVCVFLELLPQQHELLQAESRLHRRGQRRVVTTYFLLSRCDPSEAAPCNGSSQEAVYASSPVSCPVSRDPLSETTVAGGGQEETDNPSAEEGEELLLNASPSRPLSCPSRLSGQSFPACFSKIGTQASSREFRKELRKCCLQLLQEAEAVEEAAWHRIRYQSALVQRTIDGPLAALSQIGEQQQEAQQQQQWQPQQEESLTSVCSSSQEDEDDRPAASDSQQQHQLQQQLQQKEGPPEGLCTSGVYMWCCDSHPGDQNGIILPTAPTGRGEGEGNSETALLRSPQQLPKPTVWPPLRNLEEPLVVAVSRGVRFRISRYTQRLHAFTGAAPVPLGVSFSPAELGTASLSHSVAGAQQQQEDLHQKGWRQQLLFQLQNGCMQCPEGEVVRCVQEAAREYLSLFRLLSSFEQRRVRETTWTVENLQMYIRHRHRAQQQSSGRVDSLLGSDLHEEGSPRSAAKQEQQATAAPAVLMPRHTTDPLLLLQSAAATQQQQQQELQQLFSCIEGEEMAGGVLQPGTVPLGLSSNSSSDMMQSTNASNSRSSEADEDIPSGIVSSRYFSSQAALFPRALGPVEGFALSTASTKPPGGPISSLEDRESRRHVVLVPVILSTPKAAGGNGGAGAAPKHLQPFSLELQKVLCVSCMQPISAVSTTRTFLRVEVFEDTQSCGAQGQLARISGMDAEDGNTRERSLVPASAHPTEPSAETQMFCAAPGGPKRRSEVMTAPQNFANDSKQQWLIRCCEQDLTCSGRCSDAYTARRRRQALRRQVERHDQGVCSNCRLDCWELLMALKMLHAAGEPQWRVEEEVVRLAPSFRRWPSLIRKLARHLTANCAWEADHRQPVKEGGGLATVDAVQTLCKACHLEKTIEERRRRKRRFIDTNPGREQQGNNARCSAKKNCFWICAGNELQRMPKVNIAETESEK</sequence>
<protein>
    <submittedName>
        <fullName evidence="8">Uncharacterized protein</fullName>
    </submittedName>
</protein>
<dbReference type="InterPro" id="IPR038718">
    <property type="entry name" value="SNF2-like_sf"/>
</dbReference>
<dbReference type="InterPro" id="IPR013498">
    <property type="entry name" value="Topo_IA_Znf"/>
</dbReference>
<dbReference type="OrthoDB" id="2801544at2759"/>
<dbReference type="SUPFAM" id="SSF52540">
    <property type="entry name" value="P-loop containing nucleoside triphosphate hydrolases"/>
    <property type="match status" value="2"/>
</dbReference>
<feature type="compositionally biased region" description="Low complexity" evidence="5">
    <location>
        <begin position="13"/>
        <end position="68"/>
    </location>
</feature>
<feature type="region of interest" description="Disordered" evidence="5">
    <location>
        <begin position="1498"/>
        <end position="1555"/>
    </location>
</feature>
<evidence type="ECO:0000313" key="8">
    <source>
        <dbReference type="EMBL" id="CDI83405.1"/>
    </source>
</evidence>
<keyword evidence="4" id="KW-0067">ATP-binding</keyword>
<dbReference type="GO" id="GO:0005524">
    <property type="term" value="F:ATP binding"/>
    <property type="evidence" value="ECO:0007669"/>
    <property type="project" value="UniProtKB-KW"/>
</dbReference>
<dbReference type="InterPro" id="IPR001650">
    <property type="entry name" value="Helicase_C-like"/>
</dbReference>
<keyword evidence="9" id="KW-1185">Reference proteome</keyword>
<keyword evidence="1" id="KW-0547">Nucleotide-binding</keyword>
<feature type="region of interest" description="Disordered" evidence="5">
    <location>
        <begin position="92"/>
        <end position="189"/>
    </location>
</feature>
<evidence type="ECO:0000256" key="3">
    <source>
        <dbReference type="ARBA" id="ARBA00022806"/>
    </source>
</evidence>
<dbReference type="VEuPathDB" id="ToxoDB:EAH_00037690"/>
<feature type="compositionally biased region" description="Low complexity" evidence="5">
    <location>
        <begin position="140"/>
        <end position="179"/>
    </location>
</feature>
<dbReference type="CDD" id="cd00085">
    <property type="entry name" value="HNHc"/>
    <property type="match status" value="1"/>
</dbReference>
<evidence type="ECO:0000259" key="6">
    <source>
        <dbReference type="PROSITE" id="PS51192"/>
    </source>
</evidence>
<feature type="compositionally biased region" description="Polar residues" evidence="5">
    <location>
        <begin position="1848"/>
        <end position="1860"/>
    </location>
</feature>
<dbReference type="GO" id="GO:0006281">
    <property type="term" value="P:DNA repair"/>
    <property type="evidence" value="ECO:0007669"/>
    <property type="project" value="TreeGrafter"/>
</dbReference>
<evidence type="ECO:0000256" key="1">
    <source>
        <dbReference type="ARBA" id="ARBA00022741"/>
    </source>
</evidence>
<evidence type="ECO:0000256" key="4">
    <source>
        <dbReference type="ARBA" id="ARBA00022840"/>
    </source>
</evidence>
<evidence type="ECO:0000256" key="5">
    <source>
        <dbReference type="SAM" id="MobiDB-lite"/>
    </source>
</evidence>
<dbReference type="InterPro" id="IPR014001">
    <property type="entry name" value="Helicase_ATP-bd"/>
</dbReference>
<dbReference type="GeneID" id="25271839"/>
<dbReference type="GO" id="GO:0003916">
    <property type="term" value="F:DNA topoisomerase activity"/>
    <property type="evidence" value="ECO:0007669"/>
    <property type="project" value="InterPro"/>
</dbReference>
<dbReference type="PANTHER" id="PTHR45766:SF3">
    <property type="entry name" value="DNA ANNEALING HELICASE AND ENDONUCLEASE ZRANB3"/>
    <property type="match status" value="1"/>
</dbReference>